<evidence type="ECO:0000313" key="2">
    <source>
        <dbReference type="EMBL" id="MFD0726550.1"/>
    </source>
</evidence>
<feature type="transmembrane region" description="Helical" evidence="1">
    <location>
        <begin position="27"/>
        <end position="44"/>
    </location>
</feature>
<reference evidence="3" key="1">
    <citation type="journal article" date="2019" name="Int. J. Syst. Evol. Microbiol.">
        <title>The Global Catalogue of Microorganisms (GCM) 10K type strain sequencing project: providing services to taxonomists for standard genome sequencing and annotation.</title>
        <authorList>
            <consortium name="The Broad Institute Genomics Platform"/>
            <consortium name="The Broad Institute Genome Sequencing Center for Infectious Disease"/>
            <person name="Wu L."/>
            <person name="Ma J."/>
        </authorList>
    </citation>
    <scope>NUCLEOTIDE SEQUENCE [LARGE SCALE GENOMIC DNA]</scope>
    <source>
        <strain evidence="3">CCUG 55585</strain>
    </source>
</reference>
<dbReference type="PANTHER" id="PTHR34205">
    <property type="entry name" value="TRANSMEMBRANE PROTEIN"/>
    <property type="match status" value="1"/>
</dbReference>
<dbReference type="InterPro" id="IPR009305">
    <property type="entry name" value="Mpo1-like"/>
</dbReference>
<feature type="transmembrane region" description="Helical" evidence="1">
    <location>
        <begin position="50"/>
        <end position="69"/>
    </location>
</feature>
<evidence type="ECO:0000256" key="1">
    <source>
        <dbReference type="SAM" id="Phobius"/>
    </source>
</evidence>
<keyword evidence="1" id="KW-0812">Transmembrane</keyword>
<accession>A0ABW2YDZ7</accession>
<comment type="caution">
    <text evidence="2">The sequence shown here is derived from an EMBL/GenBank/DDBJ whole genome shotgun (WGS) entry which is preliminary data.</text>
</comment>
<evidence type="ECO:0000313" key="3">
    <source>
        <dbReference type="Proteomes" id="UP001597110"/>
    </source>
</evidence>
<sequence length="101" mass="11818">MSERFSSFREFYPFYLGEHRNMVCRRLHFVGSCVALGLIAAAIAQRNPWWLLGALVSGYAFAWVGHFFFEKNRPATFKHPFYSFAGDWVMFKDILIGRIPF</sequence>
<name>A0ABW2YDZ7_9GAMM</name>
<keyword evidence="1" id="KW-1133">Transmembrane helix</keyword>
<dbReference type="PANTHER" id="PTHR34205:SF2">
    <property type="entry name" value="DUF962 DOMAIN-CONTAINING PROTEIN"/>
    <property type="match status" value="1"/>
</dbReference>
<gene>
    <name evidence="2" type="ORF">ACFQ0E_13190</name>
</gene>
<dbReference type="RefSeq" id="WP_386824512.1">
    <property type="nucleotide sequence ID" value="NZ_JBHTIF010000002.1"/>
</dbReference>
<dbReference type="EMBL" id="JBHTIF010000002">
    <property type="protein sequence ID" value="MFD0726550.1"/>
    <property type="molecule type" value="Genomic_DNA"/>
</dbReference>
<protein>
    <submittedName>
        <fullName evidence="2">Mpo1-like protein</fullName>
    </submittedName>
</protein>
<dbReference type="Proteomes" id="UP001597110">
    <property type="component" value="Unassembled WGS sequence"/>
</dbReference>
<organism evidence="2 3">
    <name type="scientific">Lysobacter brunescens</name>
    <dbReference type="NCBI Taxonomy" id="262323"/>
    <lineage>
        <taxon>Bacteria</taxon>
        <taxon>Pseudomonadati</taxon>
        <taxon>Pseudomonadota</taxon>
        <taxon>Gammaproteobacteria</taxon>
        <taxon>Lysobacterales</taxon>
        <taxon>Lysobacteraceae</taxon>
        <taxon>Lysobacter</taxon>
    </lineage>
</organism>
<keyword evidence="1" id="KW-0472">Membrane</keyword>
<proteinExistence type="predicted"/>
<keyword evidence="3" id="KW-1185">Reference proteome</keyword>
<dbReference type="Pfam" id="PF06127">
    <property type="entry name" value="Mpo1-like"/>
    <property type="match status" value="1"/>
</dbReference>